<dbReference type="PANTHER" id="PTHR37574:SF1">
    <property type="entry name" value="LIPASE B"/>
    <property type="match status" value="1"/>
</dbReference>
<dbReference type="EMBL" id="JACHMO010000001">
    <property type="protein sequence ID" value="MBB5803661.1"/>
    <property type="molecule type" value="Genomic_DNA"/>
</dbReference>
<dbReference type="PANTHER" id="PTHR37574">
    <property type="entry name" value="LIPASE B"/>
    <property type="match status" value="1"/>
</dbReference>
<feature type="signal peptide" evidence="1">
    <location>
        <begin position="1"/>
        <end position="24"/>
    </location>
</feature>
<dbReference type="InterPro" id="IPR029058">
    <property type="entry name" value="AB_hydrolase_fold"/>
</dbReference>
<dbReference type="SUPFAM" id="SSF53474">
    <property type="entry name" value="alpha/beta-Hydrolases"/>
    <property type="match status" value="1"/>
</dbReference>
<dbReference type="Pfam" id="PF01674">
    <property type="entry name" value="Lipase_2"/>
    <property type="match status" value="1"/>
</dbReference>
<dbReference type="InterPro" id="IPR053228">
    <property type="entry name" value="Stereospecific_Lipase"/>
</dbReference>
<comment type="caution">
    <text evidence="2">The sequence shown here is derived from an EMBL/GenBank/DDBJ whole genome shotgun (WGS) entry which is preliminary data.</text>
</comment>
<evidence type="ECO:0000256" key="1">
    <source>
        <dbReference type="SAM" id="SignalP"/>
    </source>
</evidence>
<keyword evidence="3" id="KW-1185">Reference proteome</keyword>
<dbReference type="GO" id="GO:0016787">
    <property type="term" value="F:hydrolase activity"/>
    <property type="evidence" value="ECO:0007669"/>
    <property type="project" value="UniProtKB-KW"/>
</dbReference>
<dbReference type="Gene3D" id="3.40.50.1820">
    <property type="entry name" value="alpha/beta hydrolase"/>
    <property type="match status" value="1"/>
</dbReference>
<dbReference type="AlphaFoldDB" id="A0A7W9HKJ1"/>
<proteinExistence type="predicted"/>
<dbReference type="RefSeq" id="WP_184921096.1">
    <property type="nucleotide sequence ID" value="NZ_JACHMO010000001.1"/>
</dbReference>
<reference evidence="2 3" key="1">
    <citation type="submission" date="2020-08" db="EMBL/GenBank/DDBJ databases">
        <title>Sequencing the genomes of 1000 actinobacteria strains.</title>
        <authorList>
            <person name="Klenk H.-P."/>
        </authorList>
    </citation>
    <scope>NUCLEOTIDE SEQUENCE [LARGE SCALE GENOMIC DNA]</scope>
    <source>
        <strain evidence="2 3">DSM 45486</strain>
    </source>
</reference>
<organism evidence="2 3">
    <name type="scientific">Saccharothrix ecbatanensis</name>
    <dbReference type="NCBI Taxonomy" id="1105145"/>
    <lineage>
        <taxon>Bacteria</taxon>
        <taxon>Bacillati</taxon>
        <taxon>Actinomycetota</taxon>
        <taxon>Actinomycetes</taxon>
        <taxon>Pseudonocardiales</taxon>
        <taxon>Pseudonocardiaceae</taxon>
        <taxon>Saccharothrix</taxon>
    </lineage>
</organism>
<dbReference type="Proteomes" id="UP000552097">
    <property type="component" value="Unassembled WGS sequence"/>
</dbReference>
<keyword evidence="1" id="KW-0732">Signal</keyword>
<dbReference type="InterPro" id="IPR002918">
    <property type="entry name" value="Lipase_EstA/Esterase_EstB"/>
</dbReference>
<feature type="chain" id="PRO_5030752970" evidence="1">
    <location>
        <begin position="25"/>
        <end position="243"/>
    </location>
</feature>
<dbReference type="GO" id="GO:0016042">
    <property type="term" value="P:lipid catabolic process"/>
    <property type="evidence" value="ECO:0007669"/>
    <property type="project" value="InterPro"/>
</dbReference>
<gene>
    <name evidence="2" type="ORF">F4560_003429</name>
</gene>
<name>A0A7W9HKJ1_9PSEU</name>
<protein>
    <submittedName>
        <fullName evidence="2">Triacylglycerol esterase/lipase EstA (Alpha/beta hydrolase family)</fullName>
    </submittedName>
</protein>
<sequence>MRRFLGALAVALAVVTVTALPASAAPRAVVVVAGTFGPAWFYEPLASRLRHDGYQVAIFELNNLGTTDIRTSARSLAGFVDNFRARVGVGRVDIVAHSQGGLVARQYIKFQGGVGEVGKLVNLSAPNYGTLAANAANFFGGGDCLTIVSCQQMRIGSSFLDALNAGDDTFGDVTYTNLYTLYDELVQPVWNAEMADGATNVMVQSQCPFRTVAHVGMALDGTVYDGIRDVLTGNPVRLNCFAL</sequence>
<evidence type="ECO:0000313" key="2">
    <source>
        <dbReference type="EMBL" id="MBB5803661.1"/>
    </source>
</evidence>
<accession>A0A7W9HKJ1</accession>
<keyword evidence="2" id="KW-0378">Hydrolase</keyword>
<evidence type="ECO:0000313" key="3">
    <source>
        <dbReference type="Proteomes" id="UP000552097"/>
    </source>
</evidence>